<keyword evidence="4" id="KW-0732">Signal</keyword>
<evidence type="ECO:0000256" key="11">
    <source>
        <dbReference type="RuleBase" id="RU004336"/>
    </source>
</evidence>
<keyword evidence="7 11" id="KW-0326">Glycosidase</keyword>
<name>A0A7N2MVB5_QUELO</name>
<dbReference type="InterPro" id="IPR000490">
    <property type="entry name" value="Glyco_hydro_17"/>
</dbReference>
<dbReference type="SMART" id="SM00768">
    <property type="entry name" value="X8"/>
    <property type="match status" value="1"/>
</dbReference>
<dbReference type="InterPro" id="IPR017853">
    <property type="entry name" value="GH"/>
</dbReference>
<evidence type="ECO:0000256" key="2">
    <source>
        <dbReference type="ARBA" id="ARBA00008773"/>
    </source>
</evidence>
<dbReference type="InterPro" id="IPR012946">
    <property type="entry name" value="X8"/>
</dbReference>
<dbReference type="EMBL" id="LRBV02000011">
    <property type="status" value="NOT_ANNOTATED_CDS"/>
    <property type="molecule type" value="Genomic_DNA"/>
</dbReference>
<reference evidence="13 14" key="1">
    <citation type="journal article" date="2016" name="G3 (Bethesda)">
        <title>First Draft Assembly and Annotation of the Genome of a California Endemic Oak Quercus lobata Nee (Fagaceae).</title>
        <authorList>
            <person name="Sork V.L."/>
            <person name="Fitz-Gibbon S.T."/>
            <person name="Puiu D."/>
            <person name="Crepeau M."/>
            <person name="Gugger P.F."/>
            <person name="Sherman R."/>
            <person name="Stevens K."/>
            <person name="Langley C.H."/>
            <person name="Pellegrini M."/>
            <person name="Salzberg S.L."/>
        </authorList>
    </citation>
    <scope>NUCLEOTIDE SEQUENCE [LARGE SCALE GENOMIC DNA]</scope>
    <source>
        <strain evidence="13 14">cv. SW786</strain>
    </source>
</reference>
<dbReference type="InterPro" id="IPR044965">
    <property type="entry name" value="Glyco_hydro_17_plant"/>
</dbReference>
<comment type="catalytic activity">
    <reaction evidence="1">
        <text>Hydrolysis of (1-&gt;3)-beta-D-glucosidic linkages in (1-&gt;3)-beta-D-glucans.</text>
        <dbReference type="EC" id="3.2.1.39"/>
    </reaction>
</comment>
<evidence type="ECO:0000256" key="10">
    <source>
        <dbReference type="RuleBase" id="RU004335"/>
    </source>
</evidence>
<evidence type="ECO:0000256" key="3">
    <source>
        <dbReference type="ARBA" id="ARBA00012780"/>
    </source>
</evidence>
<keyword evidence="5 11" id="KW-0378">Hydrolase</keyword>
<keyword evidence="6" id="KW-1015">Disulfide bond</keyword>
<dbReference type="Pfam" id="PF00332">
    <property type="entry name" value="Glyco_hydro_17"/>
    <property type="match status" value="1"/>
</dbReference>
<feature type="domain" description="X8" evidence="12">
    <location>
        <begin position="315"/>
        <end position="364"/>
    </location>
</feature>
<evidence type="ECO:0000256" key="8">
    <source>
        <dbReference type="ARBA" id="ARBA00033335"/>
    </source>
</evidence>
<dbReference type="EC" id="3.2.1.39" evidence="3"/>
<dbReference type="PANTHER" id="PTHR32227">
    <property type="entry name" value="GLUCAN ENDO-1,3-BETA-GLUCOSIDASE BG1-RELATED-RELATED"/>
    <property type="match status" value="1"/>
</dbReference>
<accession>A0A7N2MVB5</accession>
<protein>
    <recommendedName>
        <fullName evidence="3">glucan endo-1,3-beta-D-glucosidase</fullName>
        <ecNumber evidence="3">3.2.1.39</ecNumber>
    </recommendedName>
    <alternativeName>
        <fullName evidence="8">(1-&gt;3)-beta-glucan endohydrolase</fullName>
    </alternativeName>
    <alternativeName>
        <fullName evidence="9">Beta-1,3-endoglucanase</fullName>
    </alternativeName>
</protein>
<dbReference type="Gramene" id="QL11p006463:mrna">
    <property type="protein sequence ID" value="QL11p006463:mrna"/>
    <property type="gene ID" value="QL11p006463"/>
</dbReference>
<reference evidence="13" key="2">
    <citation type="submission" date="2021-01" db="UniProtKB">
        <authorList>
            <consortium name="EnsemblPlants"/>
        </authorList>
    </citation>
    <scope>IDENTIFICATION</scope>
</reference>
<dbReference type="SUPFAM" id="SSF51445">
    <property type="entry name" value="(Trans)glycosidases"/>
    <property type="match status" value="1"/>
</dbReference>
<evidence type="ECO:0000256" key="6">
    <source>
        <dbReference type="ARBA" id="ARBA00023157"/>
    </source>
</evidence>
<dbReference type="GO" id="GO:0042973">
    <property type="term" value="F:glucan endo-1,3-beta-D-glucosidase activity"/>
    <property type="evidence" value="ECO:0007669"/>
    <property type="project" value="UniProtKB-EC"/>
</dbReference>
<evidence type="ECO:0000256" key="9">
    <source>
        <dbReference type="ARBA" id="ARBA00033417"/>
    </source>
</evidence>
<organism evidence="13 14">
    <name type="scientific">Quercus lobata</name>
    <name type="common">Valley oak</name>
    <dbReference type="NCBI Taxonomy" id="97700"/>
    <lineage>
        <taxon>Eukaryota</taxon>
        <taxon>Viridiplantae</taxon>
        <taxon>Streptophyta</taxon>
        <taxon>Embryophyta</taxon>
        <taxon>Tracheophyta</taxon>
        <taxon>Spermatophyta</taxon>
        <taxon>Magnoliopsida</taxon>
        <taxon>eudicotyledons</taxon>
        <taxon>Gunneridae</taxon>
        <taxon>Pentapetalae</taxon>
        <taxon>rosids</taxon>
        <taxon>fabids</taxon>
        <taxon>Fagales</taxon>
        <taxon>Fagaceae</taxon>
        <taxon>Quercus</taxon>
    </lineage>
</organism>
<dbReference type="GO" id="GO:0005975">
    <property type="term" value="P:carbohydrate metabolic process"/>
    <property type="evidence" value="ECO:0007669"/>
    <property type="project" value="InterPro"/>
</dbReference>
<dbReference type="InParanoid" id="A0A7N2MVB5"/>
<evidence type="ECO:0000256" key="4">
    <source>
        <dbReference type="ARBA" id="ARBA00022729"/>
    </source>
</evidence>
<evidence type="ECO:0000313" key="13">
    <source>
        <dbReference type="EnsemblPlants" id="QL11p006463:mrna"/>
    </source>
</evidence>
<dbReference type="Proteomes" id="UP000594261">
    <property type="component" value="Chromosome 11"/>
</dbReference>
<keyword evidence="14" id="KW-1185">Reference proteome</keyword>
<evidence type="ECO:0000256" key="5">
    <source>
        <dbReference type="ARBA" id="ARBA00022801"/>
    </source>
</evidence>
<evidence type="ECO:0000313" key="14">
    <source>
        <dbReference type="Proteomes" id="UP000594261"/>
    </source>
</evidence>
<sequence length="400" mass="44499">MKKKEATNETQAPILTEPRRLKLHRFCIVAVAILSKPRRLKLQAMQNAEIGHDLCVLHRLKLRAPGFGVVHSTWYMCSVDDPMGWDLLVNYYSSLFFTASPIEFDSVLGGMETRVSAEMNDELLRPFESREVQFSLKQMDAETAPRQDGFPPLCYKQYCNKVGMEVSEGNAHKREKATPITDGGTSYYNMFDANYDTLVWALQKNGFGNLPIIVGEIGWPTDGDRNANIEYAQQFNQDFMTHILGGRGTPMRPGAVDVYLFSLIDEDAKSVQPGNFERQWGIFNYDGSTKYQLNLGTTNSGALVAARGVKYLDQKWCVMKPSAKLDDPQVSPSVSYACGLADCTTLGYGTSCANLDARVGSCKFPVMIEPYYGGTERTVGSLQKPVILASGLILFLPKIL</sequence>
<dbReference type="EnsemblPlants" id="QL11p006463:mrna">
    <property type="protein sequence ID" value="QL11p006463:mrna"/>
    <property type="gene ID" value="QL11p006463"/>
</dbReference>
<comment type="similarity">
    <text evidence="2 10">Belongs to the glycosyl hydrolase 17 family.</text>
</comment>
<dbReference type="PROSITE" id="PS00587">
    <property type="entry name" value="GLYCOSYL_HYDROL_F17"/>
    <property type="match status" value="1"/>
</dbReference>
<evidence type="ECO:0000256" key="7">
    <source>
        <dbReference type="ARBA" id="ARBA00023295"/>
    </source>
</evidence>
<proteinExistence type="inferred from homology"/>
<evidence type="ECO:0000259" key="12">
    <source>
        <dbReference type="SMART" id="SM00768"/>
    </source>
</evidence>
<evidence type="ECO:0000256" key="1">
    <source>
        <dbReference type="ARBA" id="ARBA00000382"/>
    </source>
</evidence>
<dbReference type="Gene3D" id="3.20.20.80">
    <property type="entry name" value="Glycosidases"/>
    <property type="match status" value="1"/>
</dbReference>
<dbReference type="AlphaFoldDB" id="A0A7N2MVB5"/>